<dbReference type="OrthoDB" id="914243at2759"/>
<evidence type="ECO:0000313" key="3">
    <source>
        <dbReference type="EMBL" id="KAA8529949.1"/>
    </source>
</evidence>
<gene>
    <name evidence="3" type="ORF">F0562_034447</name>
</gene>
<sequence>MLSSVSPPDEDVENMMEAHDRFAHTSIHSKTAPLRVFLFPKEADSRASTTVRGGMGPGSALDRGRPEASSIVDYFRSCDSDQQPRDPCQTIPISDLRSPASVVYLPSPPDLPPTKTVPHKPSPAVEQVSHPPLHLISMTREEHIESLASQSKQVFHPSLNLTGVLEEIVSIKTQMVEIYGNQLYGIGVPQVEKISHGSWSRNSATNVEEQTMVGFDHEIQTIKERLVGASKQLQVISIVGMGGLGKTTLVKKLYVISIVGMGGFGKRTLVKNCTMTVYCISLLYSWVDIFLSSVSNDGVVVWHSKFCCAAGKMEFITK</sequence>
<feature type="region of interest" description="Disordered" evidence="1">
    <location>
        <begin position="108"/>
        <end position="127"/>
    </location>
</feature>
<evidence type="ECO:0000259" key="2">
    <source>
        <dbReference type="Pfam" id="PF00931"/>
    </source>
</evidence>
<evidence type="ECO:0000256" key="1">
    <source>
        <dbReference type="SAM" id="MobiDB-lite"/>
    </source>
</evidence>
<proteinExistence type="predicted"/>
<dbReference type="Pfam" id="PF00931">
    <property type="entry name" value="NB-ARC"/>
    <property type="match status" value="1"/>
</dbReference>
<evidence type="ECO:0000313" key="4">
    <source>
        <dbReference type="Proteomes" id="UP000325577"/>
    </source>
</evidence>
<organism evidence="3 4">
    <name type="scientific">Nyssa sinensis</name>
    <dbReference type="NCBI Taxonomy" id="561372"/>
    <lineage>
        <taxon>Eukaryota</taxon>
        <taxon>Viridiplantae</taxon>
        <taxon>Streptophyta</taxon>
        <taxon>Embryophyta</taxon>
        <taxon>Tracheophyta</taxon>
        <taxon>Spermatophyta</taxon>
        <taxon>Magnoliopsida</taxon>
        <taxon>eudicotyledons</taxon>
        <taxon>Gunneridae</taxon>
        <taxon>Pentapetalae</taxon>
        <taxon>asterids</taxon>
        <taxon>Cornales</taxon>
        <taxon>Nyssaceae</taxon>
        <taxon>Nyssa</taxon>
    </lineage>
</organism>
<protein>
    <recommendedName>
        <fullName evidence="2">NB-ARC domain-containing protein</fullName>
    </recommendedName>
</protein>
<accession>A0A5J5AIB1</accession>
<dbReference type="EMBL" id="CM018044">
    <property type="protein sequence ID" value="KAA8529949.1"/>
    <property type="molecule type" value="Genomic_DNA"/>
</dbReference>
<keyword evidence="4" id="KW-1185">Reference proteome</keyword>
<feature type="region of interest" description="Disordered" evidence="1">
    <location>
        <begin position="47"/>
        <end position="66"/>
    </location>
</feature>
<dbReference type="Gene3D" id="3.40.50.300">
    <property type="entry name" value="P-loop containing nucleotide triphosphate hydrolases"/>
    <property type="match status" value="1"/>
</dbReference>
<dbReference type="GO" id="GO:0043531">
    <property type="term" value="F:ADP binding"/>
    <property type="evidence" value="ECO:0007669"/>
    <property type="project" value="InterPro"/>
</dbReference>
<dbReference type="InterPro" id="IPR002182">
    <property type="entry name" value="NB-ARC"/>
</dbReference>
<dbReference type="InterPro" id="IPR027417">
    <property type="entry name" value="P-loop_NTPase"/>
</dbReference>
<dbReference type="Proteomes" id="UP000325577">
    <property type="component" value="Linkage Group LG20"/>
</dbReference>
<name>A0A5J5AIB1_9ASTE</name>
<dbReference type="PANTHER" id="PTHR19338:SF0">
    <property type="entry name" value="MITOCHONDRIAL IMPORT INNER MEMBRANE TRANSLOCASE SUBUNIT TIM13"/>
    <property type="match status" value="1"/>
</dbReference>
<dbReference type="AlphaFoldDB" id="A0A5J5AIB1"/>
<feature type="domain" description="NB-ARC" evidence="2">
    <location>
        <begin position="217"/>
        <end position="253"/>
    </location>
</feature>
<dbReference type="PANTHER" id="PTHR19338">
    <property type="entry name" value="TRANSLOCASE OF INNER MITOCHONDRIAL MEMBRANE 13 HOMOLOG"/>
    <property type="match status" value="1"/>
</dbReference>
<reference evidence="3 4" key="1">
    <citation type="submission" date="2019-09" db="EMBL/GenBank/DDBJ databases">
        <title>A chromosome-level genome assembly of the Chinese tupelo Nyssa sinensis.</title>
        <authorList>
            <person name="Yang X."/>
            <person name="Kang M."/>
            <person name="Yang Y."/>
            <person name="Xiong H."/>
            <person name="Wang M."/>
            <person name="Zhang Z."/>
            <person name="Wang Z."/>
            <person name="Wu H."/>
            <person name="Ma T."/>
            <person name="Liu J."/>
            <person name="Xi Z."/>
        </authorList>
    </citation>
    <scope>NUCLEOTIDE SEQUENCE [LARGE SCALE GENOMIC DNA]</scope>
    <source>
        <strain evidence="3">J267</strain>
        <tissue evidence="3">Leaf</tissue>
    </source>
</reference>
<dbReference type="SUPFAM" id="SSF52540">
    <property type="entry name" value="P-loop containing nucleoside triphosphate hydrolases"/>
    <property type="match status" value="1"/>
</dbReference>